<evidence type="ECO:0000259" key="1">
    <source>
        <dbReference type="PROSITE" id="PS50404"/>
    </source>
</evidence>
<dbReference type="OrthoDB" id="4951845at2759"/>
<keyword evidence="3" id="KW-1185">Reference proteome</keyword>
<dbReference type="STRING" id="1884261.A0A5C3Q2V6"/>
<evidence type="ECO:0000313" key="2">
    <source>
        <dbReference type="EMBL" id="TFK95846.1"/>
    </source>
</evidence>
<protein>
    <recommendedName>
        <fullName evidence="1">GST N-terminal domain-containing protein</fullName>
    </recommendedName>
</protein>
<accession>A0A5C3Q2V6</accession>
<name>A0A5C3Q2V6_9AGAR</name>
<dbReference type="SUPFAM" id="SSF52833">
    <property type="entry name" value="Thioredoxin-like"/>
    <property type="match status" value="1"/>
</dbReference>
<dbReference type="InterPro" id="IPR036249">
    <property type="entry name" value="Thioredoxin-like_sf"/>
</dbReference>
<dbReference type="InterPro" id="IPR054416">
    <property type="entry name" value="GST_UstS-like_C"/>
</dbReference>
<dbReference type="InterPro" id="IPR036282">
    <property type="entry name" value="Glutathione-S-Trfase_C_sf"/>
</dbReference>
<sequence>MPDLESLYAKLDLPAVPMHTNVTYHSVPIITDPSTGRTISESLDIVRYLDETYPSTPRLIPEGNTMLIHGFAMLFAKQTFGHLVMLIMSECKLNEASLGFYEKTRPAYFGVPTYADLKLTGEARRKEVESLKAGLDGIAKLYEVNGKGEYVMGERLSYADVVVAAMLKWWSLNLPEWEEVKGWNGGRWARALELMDEKYGQVL</sequence>
<evidence type="ECO:0000313" key="3">
    <source>
        <dbReference type="Proteomes" id="UP000305067"/>
    </source>
</evidence>
<dbReference type="Gene3D" id="3.40.30.10">
    <property type="entry name" value="Glutaredoxin"/>
    <property type="match status" value="1"/>
</dbReference>
<dbReference type="Pfam" id="PF22041">
    <property type="entry name" value="GST_C_7"/>
    <property type="match status" value="1"/>
</dbReference>
<gene>
    <name evidence="2" type="ORF">BDV98DRAFT_577127</name>
</gene>
<dbReference type="PROSITE" id="PS50404">
    <property type="entry name" value="GST_NTER"/>
    <property type="match status" value="1"/>
</dbReference>
<feature type="domain" description="GST N-terminal" evidence="1">
    <location>
        <begin position="1"/>
        <end position="57"/>
    </location>
</feature>
<reference evidence="2 3" key="1">
    <citation type="journal article" date="2019" name="Nat. Ecol. Evol.">
        <title>Megaphylogeny resolves global patterns of mushroom evolution.</title>
        <authorList>
            <person name="Varga T."/>
            <person name="Krizsan K."/>
            <person name="Foldi C."/>
            <person name="Dima B."/>
            <person name="Sanchez-Garcia M."/>
            <person name="Sanchez-Ramirez S."/>
            <person name="Szollosi G.J."/>
            <person name="Szarkandi J.G."/>
            <person name="Papp V."/>
            <person name="Albert L."/>
            <person name="Andreopoulos W."/>
            <person name="Angelini C."/>
            <person name="Antonin V."/>
            <person name="Barry K.W."/>
            <person name="Bougher N.L."/>
            <person name="Buchanan P."/>
            <person name="Buyck B."/>
            <person name="Bense V."/>
            <person name="Catcheside P."/>
            <person name="Chovatia M."/>
            <person name="Cooper J."/>
            <person name="Damon W."/>
            <person name="Desjardin D."/>
            <person name="Finy P."/>
            <person name="Geml J."/>
            <person name="Haridas S."/>
            <person name="Hughes K."/>
            <person name="Justo A."/>
            <person name="Karasinski D."/>
            <person name="Kautmanova I."/>
            <person name="Kiss B."/>
            <person name="Kocsube S."/>
            <person name="Kotiranta H."/>
            <person name="LaButti K.M."/>
            <person name="Lechner B.E."/>
            <person name="Liimatainen K."/>
            <person name="Lipzen A."/>
            <person name="Lukacs Z."/>
            <person name="Mihaltcheva S."/>
            <person name="Morgado L.N."/>
            <person name="Niskanen T."/>
            <person name="Noordeloos M.E."/>
            <person name="Ohm R.A."/>
            <person name="Ortiz-Santana B."/>
            <person name="Ovrebo C."/>
            <person name="Racz N."/>
            <person name="Riley R."/>
            <person name="Savchenko A."/>
            <person name="Shiryaev A."/>
            <person name="Soop K."/>
            <person name="Spirin V."/>
            <person name="Szebenyi C."/>
            <person name="Tomsovsky M."/>
            <person name="Tulloss R.E."/>
            <person name="Uehling J."/>
            <person name="Grigoriev I.V."/>
            <person name="Vagvolgyi C."/>
            <person name="Papp T."/>
            <person name="Martin F.M."/>
            <person name="Miettinen O."/>
            <person name="Hibbett D.S."/>
            <person name="Nagy L.G."/>
        </authorList>
    </citation>
    <scope>NUCLEOTIDE SEQUENCE [LARGE SCALE GENOMIC DNA]</scope>
    <source>
        <strain evidence="2 3">CBS 309.79</strain>
    </source>
</reference>
<organism evidence="2 3">
    <name type="scientific">Pterulicium gracile</name>
    <dbReference type="NCBI Taxonomy" id="1884261"/>
    <lineage>
        <taxon>Eukaryota</taxon>
        <taxon>Fungi</taxon>
        <taxon>Dikarya</taxon>
        <taxon>Basidiomycota</taxon>
        <taxon>Agaricomycotina</taxon>
        <taxon>Agaricomycetes</taxon>
        <taxon>Agaricomycetidae</taxon>
        <taxon>Agaricales</taxon>
        <taxon>Pleurotineae</taxon>
        <taxon>Pterulaceae</taxon>
        <taxon>Pterulicium</taxon>
    </lineage>
</organism>
<dbReference type="Pfam" id="PF13417">
    <property type="entry name" value="GST_N_3"/>
    <property type="match status" value="1"/>
</dbReference>
<dbReference type="InterPro" id="IPR004045">
    <property type="entry name" value="Glutathione_S-Trfase_N"/>
</dbReference>
<dbReference type="AlphaFoldDB" id="A0A5C3Q2V6"/>
<dbReference type="EMBL" id="ML178873">
    <property type="protein sequence ID" value="TFK95846.1"/>
    <property type="molecule type" value="Genomic_DNA"/>
</dbReference>
<dbReference type="Gene3D" id="1.20.1050.10">
    <property type="match status" value="1"/>
</dbReference>
<proteinExistence type="predicted"/>
<dbReference type="SUPFAM" id="SSF47616">
    <property type="entry name" value="GST C-terminal domain-like"/>
    <property type="match status" value="1"/>
</dbReference>
<dbReference type="Proteomes" id="UP000305067">
    <property type="component" value="Unassembled WGS sequence"/>
</dbReference>